<gene>
    <name evidence="2" type="ORF">HMPREF6485_2211</name>
</gene>
<sequence>QKTKGKIELFNTKAGVLQILCVILHLLVDSLPPYFITFQTKKE</sequence>
<keyword evidence="1" id="KW-0472">Membrane</keyword>
<comment type="caution">
    <text evidence="2">The sequence shown here is derived from an EMBL/GenBank/DDBJ whole genome shotgun (WGS) entry which is preliminary data.</text>
</comment>
<feature type="transmembrane region" description="Helical" evidence="1">
    <location>
        <begin position="15"/>
        <end position="36"/>
    </location>
</feature>
<evidence type="ECO:0000256" key="1">
    <source>
        <dbReference type="SAM" id="Phobius"/>
    </source>
</evidence>
<organism evidence="2 3">
    <name type="scientific">Segatella buccae ATCC 33574</name>
    <dbReference type="NCBI Taxonomy" id="873513"/>
    <lineage>
        <taxon>Bacteria</taxon>
        <taxon>Pseudomonadati</taxon>
        <taxon>Bacteroidota</taxon>
        <taxon>Bacteroidia</taxon>
        <taxon>Bacteroidales</taxon>
        <taxon>Prevotellaceae</taxon>
        <taxon>Segatella</taxon>
    </lineage>
</organism>
<dbReference type="HOGENOM" id="CLU_3244059_0_0_10"/>
<feature type="non-terminal residue" evidence="2">
    <location>
        <position position="1"/>
    </location>
</feature>
<protein>
    <submittedName>
        <fullName evidence="2">Uncharacterized protein</fullName>
    </submittedName>
</protein>
<keyword evidence="1" id="KW-0812">Transmembrane</keyword>
<keyword evidence="1" id="KW-1133">Transmembrane helix</keyword>
<dbReference type="Proteomes" id="UP000003112">
    <property type="component" value="Unassembled WGS sequence"/>
</dbReference>
<evidence type="ECO:0000313" key="2">
    <source>
        <dbReference type="EMBL" id="EFU29801.1"/>
    </source>
</evidence>
<dbReference type="AlphaFoldDB" id="E6K9C5"/>
<dbReference type="EMBL" id="AEPD01000034">
    <property type="protein sequence ID" value="EFU29801.1"/>
    <property type="molecule type" value="Genomic_DNA"/>
</dbReference>
<proteinExistence type="predicted"/>
<name>E6K9C5_9BACT</name>
<evidence type="ECO:0000313" key="3">
    <source>
        <dbReference type="Proteomes" id="UP000003112"/>
    </source>
</evidence>
<keyword evidence="3" id="KW-1185">Reference proteome</keyword>
<reference evidence="2 3" key="1">
    <citation type="submission" date="2010-10" db="EMBL/GenBank/DDBJ databases">
        <authorList>
            <person name="Muzny D."/>
            <person name="Qin X."/>
            <person name="Deng J."/>
            <person name="Jiang H."/>
            <person name="Liu Y."/>
            <person name="Qu J."/>
            <person name="Song X.-Z."/>
            <person name="Zhang L."/>
            <person name="Thornton R."/>
            <person name="Coyle M."/>
            <person name="Francisco L."/>
            <person name="Jackson L."/>
            <person name="Javaid M."/>
            <person name="Korchina V."/>
            <person name="Kovar C."/>
            <person name="Mata R."/>
            <person name="Mathew T."/>
            <person name="Ngo R."/>
            <person name="Nguyen L."/>
            <person name="Nguyen N."/>
            <person name="Okwuonu G."/>
            <person name="Ongeri F."/>
            <person name="Pham C."/>
            <person name="Simmons D."/>
            <person name="Wilczek-Boney K."/>
            <person name="Hale W."/>
            <person name="Jakkamsetti A."/>
            <person name="Pham P."/>
            <person name="Ruth R."/>
            <person name="San Lucas F."/>
            <person name="Warren J."/>
            <person name="Zhang J."/>
            <person name="Zhao Z."/>
            <person name="Zhou C."/>
            <person name="Zhu D."/>
            <person name="Lee S."/>
            <person name="Bess C."/>
            <person name="Blankenburg K."/>
            <person name="Forbes L."/>
            <person name="Fu Q."/>
            <person name="Gubbala S."/>
            <person name="Hirani K."/>
            <person name="Jayaseelan J.C."/>
            <person name="Lara F."/>
            <person name="Munidasa M."/>
            <person name="Palculict T."/>
            <person name="Patil S."/>
            <person name="Pu L.-L."/>
            <person name="Saada N."/>
            <person name="Tang L."/>
            <person name="Weissenberger G."/>
            <person name="Zhu Y."/>
            <person name="Hemphill L."/>
            <person name="Shang Y."/>
            <person name="Youmans B."/>
            <person name="Ayvaz T."/>
            <person name="Ross M."/>
            <person name="Santibanez J."/>
            <person name="Aqrawi P."/>
            <person name="Gross S."/>
            <person name="Joshi V."/>
            <person name="Fowler G."/>
            <person name="Nazareth L."/>
            <person name="Reid J."/>
            <person name="Worley K."/>
            <person name="Petrosino J."/>
            <person name="Highlander S."/>
            <person name="Gibbs R."/>
        </authorList>
    </citation>
    <scope>NUCLEOTIDE SEQUENCE [LARGE SCALE GENOMIC DNA]</scope>
    <source>
        <strain evidence="2 3">ATCC 33574</strain>
    </source>
</reference>
<accession>E6K9C5</accession>